<dbReference type="GO" id="GO:0004659">
    <property type="term" value="F:prenyltransferase activity"/>
    <property type="evidence" value="ECO:0007669"/>
    <property type="project" value="InterPro"/>
</dbReference>
<dbReference type="AlphaFoldDB" id="A0A0T6B5I1"/>
<dbReference type="EMBL" id="LJIG01009653">
    <property type="protein sequence ID" value="KRT82650.1"/>
    <property type="molecule type" value="Genomic_DNA"/>
</dbReference>
<dbReference type="Pfam" id="PF00348">
    <property type="entry name" value="polyprenyl_synt"/>
    <property type="match status" value="1"/>
</dbReference>
<dbReference type="OrthoDB" id="9983019at2759"/>
<dbReference type="GO" id="GO:0008299">
    <property type="term" value="P:isoprenoid biosynthetic process"/>
    <property type="evidence" value="ECO:0007669"/>
    <property type="project" value="InterPro"/>
</dbReference>
<name>A0A0T6B5I1_9SCAR</name>
<gene>
    <name evidence="2" type="ORF">AMK59_3751</name>
</gene>
<dbReference type="Gene3D" id="1.10.600.10">
    <property type="entry name" value="Farnesyl Diphosphate Synthase"/>
    <property type="match status" value="1"/>
</dbReference>
<dbReference type="GO" id="GO:1990234">
    <property type="term" value="C:transferase complex"/>
    <property type="evidence" value="ECO:0007669"/>
    <property type="project" value="TreeGrafter"/>
</dbReference>
<evidence type="ECO:0000256" key="1">
    <source>
        <dbReference type="RuleBase" id="RU004466"/>
    </source>
</evidence>
<comment type="caution">
    <text evidence="2">The sequence shown here is derived from an EMBL/GenBank/DDBJ whole genome shotgun (WGS) entry which is preliminary data.</text>
</comment>
<dbReference type="GO" id="GO:0042811">
    <property type="term" value="P:pheromone biosynthetic process"/>
    <property type="evidence" value="ECO:0007669"/>
    <property type="project" value="UniProtKB-ARBA"/>
</dbReference>
<comment type="similarity">
    <text evidence="1">Belongs to the FPP/GGPP synthase family.</text>
</comment>
<dbReference type="InterPro" id="IPR000092">
    <property type="entry name" value="Polyprenyl_synt"/>
</dbReference>
<protein>
    <recommendedName>
        <fullName evidence="4">Polyprenyl synthetase</fullName>
    </recommendedName>
</protein>
<dbReference type="GO" id="GO:0006744">
    <property type="term" value="P:ubiquinone biosynthetic process"/>
    <property type="evidence" value="ECO:0007669"/>
    <property type="project" value="TreeGrafter"/>
</dbReference>
<evidence type="ECO:0000313" key="3">
    <source>
        <dbReference type="Proteomes" id="UP000051574"/>
    </source>
</evidence>
<evidence type="ECO:0008006" key="4">
    <source>
        <dbReference type="Google" id="ProtNLM"/>
    </source>
</evidence>
<accession>A0A0T6B5I1</accession>
<organism evidence="2 3">
    <name type="scientific">Oryctes borbonicus</name>
    <dbReference type="NCBI Taxonomy" id="1629725"/>
    <lineage>
        <taxon>Eukaryota</taxon>
        <taxon>Metazoa</taxon>
        <taxon>Ecdysozoa</taxon>
        <taxon>Arthropoda</taxon>
        <taxon>Hexapoda</taxon>
        <taxon>Insecta</taxon>
        <taxon>Pterygota</taxon>
        <taxon>Neoptera</taxon>
        <taxon>Endopterygota</taxon>
        <taxon>Coleoptera</taxon>
        <taxon>Polyphaga</taxon>
        <taxon>Scarabaeiformia</taxon>
        <taxon>Scarabaeidae</taxon>
        <taxon>Dynastinae</taxon>
        <taxon>Oryctes</taxon>
    </lineage>
</organism>
<keyword evidence="3" id="KW-1185">Reference proteome</keyword>
<keyword evidence="1" id="KW-0808">Transferase</keyword>
<evidence type="ECO:0000313" key="2">
    <source>
        <dbReference type="EMBL" id="KRT82650.1"/>
    </source>
</evidence>
<dbReference type="InterPro" id="IPR008949">
    <property type="entry name" value="Isoprenoid_synthase_dom_sf"/>
</dbReference>
<sequence length="418" mass="45953">MNLSKFAVKSFTNNTFLPLVSCVSGLNGSKWNSASVPRRNYNVVHGKKPDFSKAISEAEKVVGYPTSFLSLRWLLSDEMANIGLLLRRLIGTRHPLVKTAKGLLYDGRYSTQAWGLIVLLLSKAAGCTLNIKDIEEDKASGVLNSQRILAEVTEMIKTSHLIHKGMINLHARNSTMDDIGDMLYGNKMAILSGDYLLSTCCSELAGLRNQTLNELISSALRDLIEAEFVGLRDKQNNPLPSKPHARQIEYTVTSQNNMEPAVVSDALGNATAEWTLRHILNTASLLGKSCQGTLILAGHPSELQKHGYLFGKHLALAWQACLDLQPFAAGSTGSFNLVSAPVTFHLQYDPSLYVEIERGMENVEDVDFEKIRQEVLKGPGLEKTNQLRVEHSNAALDALECFPVSDARNALTNMIVAM</sequence>
<proteinExistence type="inferred from homology"/>
<reference evidence="2 3" key="1">
    <citation type="submission" date="2015-09" db="EMBL/GenBank/DDBJ databases">
        <title>Draft genome of the scarab beetle Oryctes borbonicus.</title>
        <authorList>
            <person name="Meyer J.M."/>
            <person name="Markov G.V."/>
            <person name="Baskaran P."/>
            <person name="Herrmann M."/>
            <person name="Sommer R.J."/>
            <person name="Roedelsperger C."/>
        </authorList>
    </citation>
    <scope>NUCLEOTIDE SEQUENCE [LARGE SCALE GENOMIC DNA]</scope>
    <source>
        <strain evidence="2">OB123</strain>
        <tissue evidence="2">Whole animal</tissue>
    </source>
</reference>
<dbReference type="GO" id="GO:0005739">
    <property type="term" value="C:mitochondrion"/>
    <property type="evidence" value="ECO:0007669"/>
    <property type="project" value="TreeGrafter"/>
</dbReference>
<dbReference type="Proteomes" id="UP000051574">
    <property type="component" value="Unassembled WGS sequence"/>
</dbReference>
<dbReference type="SUPFAM" id="SSF48576">
    <property type="entry name" value="Terpenoid synthases"/>
    <property type="match status" value="1"/>
</dbReference>
<dbReference type="PANTHER" id="PTHR12001:SF55">
    <property type="entry name" value="ALL TRANS-POLYPRENYL-DIPHOSPHATE SYNTHASE PDSS2"/>
    <property type="match status" value="1"/>
</dbReference>
<dbReference type="PANTHER" id="PTHR12001">
    <property type="entry name" value="GERANYLGERANYL PYROPHOSPHATE SYNTHASE"/>
    <property type="match status" value="1"/>
</dbReference>